<feature type="domain" description="TolB N-terminal" evidence="5">
    <location>
        <begin position="49"/>
        <end position="148"/>
    </location>
</feature>
<dbReference type="Gene3D" id="3.40.50.10070">
    <property type="entry name" value="TolB, N-terminal domain"/>
    <property type="match status" value="1"/>
</dbReference>
<dbReference type="NCBIfam" id="TIGR02800">
    <property type="entry name" value="propeller_TolB"/>
    <property type="match status" value="1"/>
</dbReference>
<dbReference type="InterPro" id="IPR014167">
    <property type="entry name" value="Tol-Pal_TolB"/>
</dbReference>
<keyword evidence="4" id="KW-0574">Periplasm</keyword>
<dbReference type="GO" id="GO:0042597">
    <property type="term" value="C:periplasmic space"/>
    <property type="evidence" value="ECO:0007669"/>
    <property type="project" value="UniProtKB-SubCell"/>
</dbReference>
<dbReference type="InterPro" id="IPR007195">
    <property type="entry name" value="TolB_N"/>
</dbReference>
<dbReference type="AlphaFoldDB" id="A0A7C3UP12"/>
<dbReference type="InterPro" id="IPR011042">
    <property type="entry name" value="6-blade_b-propeller_TolB-like"/>
</dbReference>
<dbReference type="Pfam" id="PF07676">
    <property type="entry name" value="PD40"/>
    <property type="match status" value="4"/>
</dbReference>
<accession>A0A7C3UP12</accession>
<dbReference type="SUPFAM" id="SSF52964">
    <property type="entry name" value="TolB, N-terminal domain"/>
    <property type="match status" value="1"/>
</dbReference>
<evidence type="ECO:0000256" key="2">
    <source>
        <dbReference type="ARBA" id="ARBA00009820"/>
    </source>
</evidence>
<gene>
    <name evidence="6" type="primary">tolB</name>
    <name evidence="6" type="ORF">ENX07_02885</name>
</gene>
<dbReference type="SUPFAM" id="SSF69304">
    <property type="entry name" value="Tricorn protease N-terminal domain"/>
    <property type="match status" value="1"/>
</dbReference>
<name>A0A7C3UP12_UNCW3</name>
<dbReference type="GO" id="GO:0017038">
    <property type="term" value="P:protein import"/>
    <property type="evidence" value="ECO:0007669"/>
    <property type="project" value="InterPro"/>
</dbReference>
<comment type="subcellular location">
    <subcellularLocation>
        <location evidence="1">Periplasm</location>
    </subcellularLocation>
</comment>
<comment type="similarity">
    <text evidence="2">Belongs to the TolB family.</text>
</comment>
<protein>
    <submittedName>
        <fullName evidence="6">Tol-Pal system beta propeller repeat protein TolB</fullName>
    </submittedName>
</protein>
<keyword evidence="3" id="KW-0732">Signal</keyword>
<dbReference type="InterPro" id="IPR011659">
    <property type="entry name" value="WD40"/>
</dbReference>
<comment type="caution">
    <text evidence="6">The sequence shown here is derived from an EMBL/GenBank/DDBJ whole genome shotgun (WGS) entry which is preliminary data.</text>
</comment>
<evidence type="ECO:0000256" key="1">
    <source>
        <dbReference type="ARBA" id="ARBA00004418"/>
    </source>
</evidence>
<dbReference type="Gene3D" id="2.120.10.30">
    <property type="entry name" value="TolB, C-terminal domain"/>
    <property type="match status" value="2"/>
</dbReference>
<organism evidence="6">
    <name type="scientific">candidate division WOR-3 bacterium</name>
    <dbReference type="NCBI Taxonomy" id="2052148"/>
    <lineage>
        <taxon>Bacteria</taxon>
        <taxon>Bacteria division WOR-3</taxon>
    </lineage>
</organism>
<dbReference type="PANTHER" id="PTHR36842">
    <property type="entry name" value="PROTEIN TOLB HOMOLOG"/>
    <property type="match status" value="1"/>
</dbReference>
<dbReference type="Pfam" id="PF04052">
    <property type="entry name" value="TolB_N"/>
    <property type="match status" value="1"/>
</dbReference>
<proteinExistence type="inferred from homology"/>
<dbReference type="Gene3D" id="2.120.10.60">
    <property type="entry name" value="Tricorn protease N-terminal domain"/>
    <property type="match status" value="1"/>
</dbReference>
<sequence>MLKGQRGKKRSKAIRRTSIGLRLLLFLFLLTPLRAQKGSLEVWAKITSQATQRQLPIVLAEFNLPKGGSPSLKEMAKNIRNVVENDLDFSLYFRICSSEENYNTEEGKIEFNKWRQSGAKILICPDLLLKRGLINIRIRVYDMEMQKKLKELNYGYFSDWRWLAHTISDDLIKLLTGEEGICRTKIAFSYKKGSAKELAIMDYDGANLITLTSDGGLKLYPEWSPNNEEIAYSSYSGTNLNLYAYNLKMRRSRLISASSGLNTTPAYSPDGKYLACAITAERSLDLYLIPTSSGQKSRITSGHSIDISPSFSPSSRQIAFCSDRGGTPQIYIIDIDGTNLYRVTTSGSYNTSPSWSPKGDLIAYAGRTEDGRNQIFITDVSGSFSRQLTFEGNNEEPSFSPDGLHIVFASNRTGSWEVWVMHWDGSGQKQLTNLGGAFSPSWSKRFR</sequence>
<evidence type="ECO:0000259" key="5">
    <source>
        <dbReference type="Pfam" id="PF04052"/>
    </source>
</evidence>
<dbReference type="PANTHER" id="PTHR36842:SF1">
    <property type="entry name" value="PROTEIN TOLB"/>
    <property type="match status" value="1"/>
</dbReference>
<evidence type="ECO:0000313" key="6">
    <source>
        <dbReference type="EMBL" id="HGE99003.1"/>
    </source>
</evidence>
<evidence type="ECO:0000256" key="3">
    <source>
        <dbReference type="ARBA" id="ARBA00022729"/>
    </source>
</evidence>
<dbReference type="EMBL" id="DTMQ01000017">
    <property type="protein sequence ID" value="HGE99003.1"/>
    <property type="molecule type" value="Genomic_DNA"/>
</dbReference>
<evidence type="ECO:0000256" key="4">
    <source>
        <dbReference type="ARBA" id="ARBA00022764"/>
    </source>
</evidence>
<reference evidence="6" key="1">
    <citation type="journal article" date="2020" name="mSystems">
        <title>Genome- and Community-Level Interaction Insights into Carbon Utilization and Element Cycling Functions of Hydrothermarchaeota in Hydrothermal Sediment.</title>
        <authorList>
            <person name="Zhou Z."/>
            <person name="Liu Y."/>
            <person name="Xu W."/>
            <person name="Pan J."/>
            <person name="Luo Z.H."/>
            <person name="Li M."/>
        </authorList>
    </citation>
    <scope>NUCLEOTIDE SEQUENCE [LARGE SCALE GENOMIC DNA]</scope>
    <source>
        <strain evidence="6">SpSt-906</strain>
    </source>
</reference>